<dbReference type="Gene3D" id="1.25.40.10">
    <property type="entry name" value="Tetratricopeptide repeat domain"/>
    <property type="match status" value="2"/>
</dbReference>
<proteinExistence type="predicted"/>
<evidence type="ECO:0000313" key="1">
    <source>
        <dbReference type="EMBL" id="SMD38250.1"/>
    </source>
</evidence>
<gene>
    <name evidence="1" type="ORF">SAMN04488029_3708</name>
</gene>
<dbReference type="RefSeq" id="WP_084374327.1">
    <property type="nucleotide sequence ID" value="NZ_FWYF01000004.1"/>
</dbReference>
<name>A0A1W2GNJ9_REIFA</name>
<evidence type="ECO:0000313" key="2">
    <source>
        <dbReference type="Proteomes" id="UP000192472"/>
    </source>
</evidence>
<protein>
    <submittedName>
        <fullName evidence="1">Tetratricopeptide repeat-containing protein</fullName>
    </submittedName>
</protein>
<dbReference type="SUPFAM" id="SSF48452">
    <property type="entry name" value="TPR-like"/>
    <property type="match status" value="2"/>
</dbReference>
<accession>A0A1W2GNJ9</accession>
<dbReference type="InterPro" id="IPR019734">
    <property type="entry name" value="TPR_rpt"/>
</dbReference>
<dbReference type="EMBL" id="FWYF01000004">
    <property type="protein sequence ID" value="SMD38250.1"/>
    <property type="molecule type" value="Genomic_DNA"/>
</dbReference>
<organism evidence="1 2">
    <name type="scientific">Reichenbachiella faecimaris</name>
    <dbReference type="NCBI Taxonomy" id="692418"/>
    <lineage>
        <taxon>Bacteria</taxon>
        <taxon>Pseudomonadati</taxon>
        <taxon>Bacteroidota</taxon>
        <taxon>Cytophagia</taxon>
        <taxon>Cytophagales</taxon>
        <taxon>Reichenbachiellaceae</taxon>
        <taxon>Reichenbachiella</taxon>
    </lineage>
</organism>
<dbReference type="STRING" id="692418.SAMN04488029_3708"/>
<dbReference type="OrthoDB" id="1466726at2"/>
<dbReference type="Pfam" id="PF13181">
    <property type="entry name" value="TPR_8"/>
    <property type="match status" value="1"/>
</dbReference>
<dbReference type="AlphaFoldDB" id="A0A1W2GNJ9"/>
<reference evidence="1 2" key="1">
    <citation type="submission" date="2017-04" db="EMBL/GenBank/DDBJ databases">
        <authorList>
            <person name="Afonso C.L."/>
            <person name="Miller P.J."/>
            <person name="Scott M.A."/>
            <person name="Spackman E."/>
            <person name="Goraichik I."/>
            <person name="Dimitrov K.M."/>
            <person name="Suarez D.L."/>
            <person name="Swayne D.E."/>
        </authorList>
    </citation>
    <scope>NUCLEOTIDE SEQUENCE [LARGE SCALE GENOMIC DNA]</scope>
    <source>
        <strain evidence="1 2">DSM 26133</strain>
    </source>
</reference>
<dbReference type="Proteomes" id="UP000192472">
    <property type="component" value="Unassembled WGS sequence"/>
</dbReference>
<sequence length="495" mass="58244">MSHLFLFFTLLAFDQALAQSIKDHPEIYDAYHDVLRLKIESGRAKLNQVIPNHAQLGHYHYVKSLADVVEILITEDPKLYKKYQDSEEDNLDGLREMEESDPHYRYYNAEIRIQWAIVKIMFEEDMKAGMSLKTAYNYVEKNIEKHPDFVANYKAYGSLHVLFAVVPESYHWILRLFGIKGNSILGWDELNRIQPDSPYWLETGLIKTLIAVNILNKEEQTLSLLDELKKTHKDNLIVNYLYNTALIKYAKSEQALPNLRKLLFTSAEYHQIDNVYYKLGDIYMQKQQYPLARYHLSKFLNQYDGRNYVKDTWFKIFLSYWLEGNEKMAEIHWNKAQESGRTFASADRNASSILEEDKYPNPLLMKARLATDGGYFGLANQALKNIQQGSLADKKDESEYFYRYARLYDKTGRNQDAIFNYLNAIKKAGKENWYFAPSACLYTGYIYESRKDYKKAEFYYEKAMSYKKHPYKAGIDHKAYAALELIQDKLPRERK</sequence>
<dbReference type="SMART" id="SM00028">
    <property type="entry name" value="TPR"/>
    <property type="match status" value="3"/>
</dbReference>
<keyword evidence="2" id="KW-1185">Reference proteome</keyword>
<dbReference type="InterPro" id="IPR011990">
    <property type="entry name" value="TPR-like_helical_dom_sf"/>
</dbReference>